<keyword evidence="2" id="KW-1185">Reference proteome</keyword>
<dbReference type="Proteomes" id="UP000541444">
    <property type="component" value="Unassembled WGS sequence"/>
</dbReference>
<evidence type="ECO:0000313" key="2">
    <source>
        <dbReference type="Proteomes" id="UP000541444"/>
    </source>
</evidence>
<organism evidence="1 2">
    <name type="scientific">Kingdonia uniflora</name>
    <dbReference type="NCBI Taxonomy" id="39325"/>
    <lineage>
        <taxon>Eukaryota</taxon>
        <taxon>Viridiplantae</taxon>
        <taxon>Streptophyta</taxon>
        <taxon>Embryophyta</taxon>
        <taxon>Tracheophyta</taxon>
        <taxon>Spermatophyta</taxon>
        <taxon>Magnoliopsida</taxon>
        <taxon>Ranunculales</taxon>
        <taxon>Circaeasteraceae</taxon>
        <taxon>Kingdonia</taxon>
    </lineage>
</organism>
<reference evidence="1 2" key="1">
    <citation type="journal article" date="2020" name="IScience">
        <title>Genome Sequencing of the Endangered Kingdonia uniflora (Circaeasteraceae, Ranunculales) Reveals Potential Mechanisms of Evolutionary Specialization.</title>
        <authorList>
            <person name="Sun Y."/>
            <person name="Deng T."/>
            <person name="Zhang A."/>
            <person name="Moore M.J."/>
            <person name="Landis J.B."/>
            <person name="Lin N."/>
            <person name="Zhang H."/>
            <person name="Zhang X."/>
            <person name="Huang J."/>
            <person name="Zhang X."/>
            <person name="Sun H."/>
            <person name="Wang H."/>
        </authorList>
    </citation>
    <scope>NUCLEOTIDE SEQUENCE [LARGE SCALE GENOMIC DNA]</scope>
    <source>
        <strain evidence="1">TB1705</strain>
        <tissue evidence="1">Leaf</tissue>
    </source>
</reference>
<gene>
    <name evidence="1" type="ORF">GIB67_040372</name>
</gene>
<feature type="non-terminal residue" evidence="1">
    <location>
        <position position="1"/>
    </location>
</feature>
<name>A0A7J7L9A8_9MAGN</name>
<proteinExistence type="predicted"/>
<sequence length="92" mass="10568">SSKPKIQLRFSSIGHIIGKNSTKFMSHFVNLVPGHIPPYYPSWLAVPLKLKDTVWETICDEYVLPQVAQRKLMKSANTMGRNGKKNTWEKVR</sequence>
<dbReference type="EMBL" id="JACGCM010002525">
    <property type="protein sequence ID" value="KAF6139225.1"/>
    <property type="molecule type" value="Genomic_DNA"/>
</dbReference>
<dbReference type="AlphaFoldDB" id="A0A7J7L9A8"/>
<comment type="caution">
    <text evidence="1">The sequence shown here is derived from an EMBL/GenBank/DDBJ whole genome shotgun (WGS) entry which is preliminary data.</text>
</comment>
<evidence type="ECO:0000313" key="1">
    <source>
        <dbReference type="EMBL" id="KAF6139225.1"/>
    </source>
</evidence>
<protein>
    <submittedName>
        <fullName evidence="1">Uncharacterized protein</fullName>
    </submittedName>
</protein>
<accession>A0A7J7L9A8</accession>